<dbReference type="Proteomes" id="UP001597361">
    <property type="component" value="Unassembled WGS sequence"/>
</dbReference>
<evidence type="ECO:0000256" key="1">
    <source>
        <dbReference type="ARBA" id="ARBA00023015"/>
    </source>
</evidence>
<sequence>MCFSVALHMIHVKSLSFVLFYISSFLCHPLFSQNLKFKTYQVEQGISNNSVNAMANDPSGGIWIGTWDGLNFFDGKKFKVYGHQLGNPNSLAGNYINDIKLDKLNRLWVWADSETISLKSEQEGFTNFHFQNRISSLNLDKNGEILILLTDGKKYSFREDGFVQCDNCQLPQPDQKKPIPKTISKEKLLCSYKDKTGNQWWGTLSEGLFYSPYSLNEEGTDKLQQYKSDSYNPYGLRSNEVTVILEDAFGNIWLGLKDGGISRVIKNSAQINHVFAHPVEHPELVNETVRAVSRQSDGTLWLGYYSSGVYYRKNGQKEFKVLDYPQELAGDNWKRIRAIFEDSKGTIWVGTYEGIFTIRDHKIDKVYHESNQPMFIKRNYGFAEDLANQQLWVACWGGAMLFDQSSERFIPFEGQDLLKDKHIRSVYFHSGKLYLATEKNGVLVWENGHVSTFDNQQGLLDNSTYAIYKDDDTGFVWIGTHGGITIWDEGTGETKYITQGNGLLSDLVYSLHSHDDKVWISTTKGLGFIKKSDLSVRVLLPEEGWQSAEYSEGASFKTGSGAMYFGGINGLNYFHPNDLDLSQISPRLDLQILENGSANIFEVAVKQIGIGDVAKDTIVYRVLPNDPRWKVLPESNLLSIDHLKDGDYLLEVKTSPSFDASAVSTSFSITSPWYTKKYIYILLCLVIAAGILFYRQYQSKKIQQKLEAKIAQRTEKIAQQKQILEEKNLSLDLKNKEIEEQRGRLLQLHNRQQNPDFEMDEFVAYLLRKIKSPLTELKVILDEATFRDPATKANALNTISPILEFTEDLENNTSIYQLEPTSPSLTLLPDLFLSLNREFEPTLGKYKIQYQYSQNLCTDWVSLDVVRLKLYLQYLFKGLVKFLDQGSLLKIKVSSYQDNLGLQVSTDSLSLKDSFSEFEQFNISLKSARTILSELHGNMSLEKKEEEIQMKIDIPFELLPENQQVLDNRHWKHLDLKEHVPEGKKIVLLFGKRHEADSLVKILDPNLFFLITEHEIEMMTSALHAVKIDLLVIYNEKLTENVALLLNSIKSKDSYAAIPLLYIYEFISQPFQEKLMDMGVNTFVKMPTSRAFINKTIKHLLKERRETERITIMDKIFNAEELAYSLSPNEKLMQEAFTRIKTNYTATDFKLETLCEEMGISKMKLYRIFKESTGKAPSDIIIQLRMDKASQLLEHSHMNISEVSYNCGFNDPKHFSKLFKKHFGMNPKSYQMAKNKILLSSL</sequence>
<protein>
    <submittedName>
        <fullName evidence="6">AraC family transcriptional regulator</fullName>
    </submittedName>
</protein>
<dbReference type="InterPro" id="IPR009057">
    <property type="entry name" value="Homeodomain-like_sf"/>
</dbReference>
<dbReference type="SMART" id="SM00342">
    <property type="entry name" value="HTH_ARAC"/>
    <property type="match status" value="1"/>
</dbReference>
<evidence type="ECO:0000256" key="2">
    <source>
        <dbReference type="ARBA" id="ARBA00023125"/>
    </source>
</evidence>
<keyword evidence="2" id="KW-0238">DNA-binding</keyword>
<keyword evidence="3" id="KW-0804">Transcription</keyword>
<dbReference type="RefSeq" id="WP_376887294.1">
    <property type="nucleotide sequence ID" value="NZ_JBHUHR010000039.1"/>
</dbReference>
<gene>
    <name evidence="6" type="ORF">ACFSKL_15795</name>
</gene>
<keyword evidence="4" id="KW-0175">Coiled coil</keyword>
<dbReference type="PROSITE" id="PS01124">
    <property type="entry name" value="HTH_ARAC_FAMILY_2"/>
    <property type="match status" value="1"/>
</dbReference>
<dbReference type="SUPFAM" id="SSF46689">
    <property type="entry name" value="Homeodomain-like"/>
    <property type="match status" value="1"/>
</dbReference>
<reference evidence="7" key="1">
    <citation type="journal article" date="2019" name="Int. J. Syst. Evol. Microbiol.">
        <title>The Global Catalogue of Microorganisms (GCM) 10K type strain sequencing project: providing services to taxonomists for standard genome sequencing and annotation.</title>
        <authorList>
            <consortium name="The Broad Institute Genomics Platform"/>
            <consortium name="The Broad Institute Genome Sequencing Center for Infectious Disease"/>
            <person name="Wu L."/>
            <person name="Ma J."/>
        </authorList>
    </citation>
    <scope>NUCLEOTIDE SEQUENCE [LARGE SCALE GENOMIC DNA]</scope>
    <source>
        <strain evidence="7">CGMCC 1.15180</strain>
    </source>
</reference>
<dbReference type="InterPro" id="IPR020449">
    <property type="entry name" value="Tscrpt_reg_AraC-type_HTH"/>
</dbReference>
<evidence type="ECO:0000313" key="7">
    <source>
        <dbReference type="Proteomes" id="UP001597361"/>
    </source>
</evidence>
<dbReference type="Pfam" id="PF07494">
    <property type="entry name" value="Reg_prop"/>
    <property type="match status" value="3"/>
</dbReference>
<feature type="domain" description="HTH araC/xylS-type" evidence="5">
    <location>
        <begin position="1134"/>
        <end position="1233"/>
    </location>
</feature>
<evidence type="ECO:0000313" key="6">
    <source>
        <dbReference type="EMBL" id="MFD2036266.1"/>
    </source>
</evidence>
<proteinExistence type="predicted"/>
<accession>A0ABW4VRG1</accession>
<dbReference type="Gene3D" id="1.10.10.60">
    <property type="entry name" value="Homeodomain-like"/>
    <property type="match status" value="2"/>
</dbReference>
<dbReference type="EMBL" id="JBHUHR010000039">
    <property type="protein sequence ID" value="MFD2036266.1"/>
    <property type="molecule type" value="Genomic_DNA"/>
</dbReference>
<dbReference type="PANTHER" id="PTHR43280:SF28">
    <property type="entry name" value="HTH-TYPE TRANSCRIPTIONAL ACTIVATOR RHAS"/>
    <property type="match status" value="1"/>
</dbReference>
<dbReference type="Gene3D" id="2.130.10.10">
    <property type="entry name" value="YVTN repeat-like/Quinoprotein amine dehydrogenase"/>
    <property type="match status" value="2"/>
</dbReference>
<dbReference type="SUPFAM" id="SSF63829">
    <property type="entry name" value="Calcium-dependent phosphotriesterase"/>
    <property type="match status" value="2"/>
</dbReference>
<keyword evidence="1" id="KW-0805">Transcription regulation</keyword>
<dbReference type="Pfam" id="PF12833">
    <property type="entry name" value="HTH_18"/>
    <property type="match status" value="1"/>
</dbReference>
<organism evidence="6 7">
    <name type="scientific">Belliella marina</name>
    <dbReference type="NCBI Taxonomy" id="1644146"/>
    <lineage>
        <taxon>Bacteria</taxon>
        <taxon>Pseudomonadati</taxon>
        <taxon>Bacteroidota</taxon>
        <taxon>Cytophagia</taxon>
        <taxon>Cytophagales</taxon>
        <taxon>Cyclobacteriaceae</taxon>
        <taxon>Belliella</taxon>
    </lineage>
</organism>
<evidence type="ECO:0000256" key="4">
    <source>
        <dbReference type="SAM" id="Coils"/>
    </source>
</evidence>
<dbReference type="InterPro" id="IPR018062">
    <property type="entry name" value="HTH_AraC-typ_CS"/>
</dbReference>
<dbReference type="InterPro" id="IPR018060">
    <property type="entry name" value="HTH_AraC"/>
</dbReference>
<keyword evidence="7" id="KW-1185">Reference proteome</keyword>
<comment type="caution">
    <text evidence="6">The sequence shown here is derived from an EMBL/GenBank/DDBJ whole genome shotgun (WGS) entry which is preliminary data.</text>
</comment>
<dbReference type="InterPro" id="IPR015943">
    <property type="entry name" value="WD40/YVTN_repeat-like_dom_sf"/>
</dbReference>
<dbReference type="InterPro" id="IPR011110">
    <property type="entry name" value="Reg_prop"/>
</dbReference>
<dbReference type="PRINTS" id="PR00032">
    <property type="entry name" value="HTHARAC"/>
</dbReference>
<name>A0ABW4VRG1_9BACT</name>
<dbReference type="PROSITE" id="PS00041">
    <property type="entry name" value="HTH_ARAC_FAMILY_1"/>
    <property type="match status" value="1"/>
</dbReference>
<feature type="coiled-coil region" evidence="4">
    <location>
        <begin position="721"/>
        <end position="751"/>
    </location>
</feature>
<evidence type="ECO:0000259" key="5">
    <source>
        <dbReference type="PROSITE" id="PS01124"/>
    </source>
</evidence>
<dbReference type="PANTHER" id="PTHR43280">
    <property type="entry name" value="ARAC-FAMILY TRANSCRIPTIONAL REGULATOR"/>
    <property type="match status" value="1"/>
</dbReference>
<evidence type="ECO:0000256" key="3">
    <source>
        <dbReference type="ARBA" id="ARBA00023163"/>
    </source>
</evidence>